<sequence>MSGKPAARQGDATMKGGPIVQGSAGVRIGAPTGVACSVCPGGFTSGNPVNPLLGAKVQPGETDFALPGPLPFVLSRTYSSYLTKTPAPVGIFGPGWKAPFDIRLQIRDNELILNDNGGRSIHFEHLFPGEDGFSRSELFWLVRGGVAKLNESHRLAPLWQALPEELRLSPHIYLATNSPQGPWWVLGWSERVPGVDEVLPVPLPPYRVLTGLVDRFGRTQTFHREAAGEFTGEITGVTDGAGRQFRLVLTTQAQRAENARQQAIAAGTKGSDIPDSLPDYTEYGRDNGIRLSGVWLTHDPEYPENLPAAPLVRYDWTARGELAAVYDRSGTQMRHFTYDDKYRGRMVAHRYAGRPEMRYRYDDIGHVTEQRNPAGLSYTYQYEKNRIIITDSLNRCEVLHTEGEAGLKRVVKKEHADGSVTQSQFDSIGRLLSQTDAAGRTTEYSPNVVTGLVTRITTPDGRKSEFYYNNQNQLTSASGPDGLEMRRKYDEYGRLTQETARNGDVTRYSYDNPHSELPSATEDATGSRKQMIWSRYGQLLTFTDCSGYKTHYEYDRFGQMTAVHHEEGISLYRSYDNRSRLVSTKDKQGHETRYEYNAAGDLTAVITPDGNRSETQYDAWGKAVSTTQGGLARSMEYDAAGRVISLTNENGSHTEFSWDVLDHLIQQSGFDGRTQRYRYDLTGKLTQSEDEGLVTHWHYDEADRLTHRMVNGDMAEQWQYDDHGWLREISHLSEGHRVAVHYGYNRKGRLTGERQTVHNPETGELLWQHETKHAYNEQGLANRFQADSLPPVEWLTYGSGYLAGMKLGDTPLVEYTRDKLHRETVRSFGNNARELTSTYTPAGQLQSRHLNSLVFDCDYNWNDNGDLVRISSPRQTREYGYSATGRLTSVRTIAANLDVRIPYATDPAGNRLPDPELHPDSTLTAWPDNRITEDAHYLYRYDRYGRLTEKTDLIPEGVNRMDDERTHSYEWDSQHRLVHYVRTQYRETQAEGRYIYDPLGRRTGKRVWKREPILPGHKQTAMSRKPYVTWYGWDGDRLTTVQTDTTRIQTVYQPGSFTPLIRIETDNGELEKAQQRSLAEKLQQEGSEDGHGVVFPAELVRMLDRLEGEIREDRVSSESRQWLAQCGLTVERLAAQIEPVYLPERKIHLYHCDHRGLPLALISTEGATEWRGEYDEWGNQLNEENPQHLFQPYRLPGQQYDDESGLYYNRHRSYDPLQGRYITQDPIGLRGGWNFYQYPLNPVADTDPLGLFVPLVVAGVCAGGGCEAILIALGLSASMVGQQMLANSSNSTQNNSLTKCEEKKACPPCDPPVGEKFNIDIHYEAHIGRGLADGSHGCLEKTGSPVHWHYDVMDQNPKTCDCIPRRHKLGGCGMPPV</sequence>
<evidence type="ECO:0000313" key="7">
    <source>
        <dbReference type="EMBL" id="UGS43560.1"/>
    </source>
</evidence>
<feature type="domain" description="RHS protein conserved region" evidence="4">
    <location>
        <begin position="1147"/>
        <end position="1183"/>
    </location>
</feature>
<dbReference type="PRINTS" id="PR00394">
    <property type="entry name" value="RHSPROTEIN"/>
</dbReference>
<evidence type="ECO:0000256" key="1">
    <source>
        <dbReference type="ARBA" id="ARBA00009455"/>
    </source>
</evidence>
<dbReference type="InterPro" id="IPR053422">
    <property type="entry name" value="RHS_domain"/>
</dbReference>
<evidence type="ECO:0000259" key="6">
    <source>
        <dbReference type="Pfam" id="PF25023"/>
    </source>
</evidence>
<reference evidence="7 8" key="1">
    <citation type="journal article" date="2022" name="Int. J. Syst. Evol. Microbiol.">
        <title>Pseudocitrobacter corydidari sp. nov., isolated from the Asian emerald cockroach Corydidarum magnifica.</title>
        <authorList>
            <person name="Guzman J."/>
            <person name="Poehlein A."/>
            <person name="Glaeser S.P."/>
            <person name="Schwengers O."/>
            <person name="Blom J."/>
            <person name="Hollensteiner J."/>
            <person name="Kampfer P."/>
            <person name="Vilcinskas A."/>
        </authorList>
    </citation>
    <scope>NUCLEOTIDE SEQUENCE [LARGE SCALE GENOMIC DNA]</scope>
    <source>
        <strain evidence="7">G163CM</strain>
    </source>
</reference>
<gene>
    <name evidence="7" type="primary">rhsC</name>
    <name evidence="7" type="ORF">G163CM_43380</name>
</gene>
<dbReference type="RefSeq" id="WP_231826256.1">
    <property type="nucleotide sequence ID" value="NZ_CP087880.1"/>
</dbReference>
<dbReference type="Pfam" id="PF03527">
    <property type="entry name" value="RHS"/>
    <property type="match status" value="1"/>
</dbReference>
<dbReference type="EMBL" id="CP087880">
    <property type="protein sequence ID" value="UGS43560.1"/>
    <property type="molecule type" value="Genomic_DNA"/>
</dbReference>
<evidence type="ECO:0000256" key="3">
    <source>
        <dbReference type="SAM" id="MobiDB-lite"/>
    </source>
</evidence>
<comment type="similarity">
    <text evidence="1">Belongs to the RHS family.</text>
</comment>
<evidence type="ECO:0000256" key="2">
    <source>
        <dbReference type="ARBA" id="ARBA00022737"/>
    </source>
</evidence>
<dbReference type="InterPro" id="IPR050708">
    <property type="entry name" value="T6SS_VgrG/RHS"/>
</dbReference>
<dbReference type="InterPro" id="IPR045351">
    <property type="entry name" value="DUF6531"/>
</dbReference>
<keyword evidence="8" id="KW-1185">Reference proteome</keyword>
<protein>
    <submittedName>
        <fullName evidence="7">Protein RhsC</fullName>
    </submittedName>
</protein>
<keyword evidence="2" id="KW-0677">Repeat</keyword>
<name>A0ABY3SAR5_9ENTR</name>
<feature type="domain" description="Teneurin-like YD-shell" evidence="6">
    <location>
        <begin position="530"/>
        <end position="623"/>
    </location>
</feature>
<dbReference type="Pfam" id="PF05593">
    <property type="entry name" value="RHS_repeat"/>
    <property type="match status" value="2"/>
</dbReference>
<dbReference type="InterPro" id="IPR001826">
    <property type="entry name" value="RHS"/>
</dbReference>
<dbReference type="NCBIfam" id="NF041261">
    <property type="entry name" value="RHS_core"/>
    <property type="match status" value="1"/>
</dbReference>
<dbReference type="InterPro" id="IPR031325">
    <property type="entry name" value="RHS_repeat"/>
</dbReference>
<evidence type="ECO:0000259" key="4">
    <source>
        <dbReference type="Pfam" id="PF03527"/>
    </source>
</evidence>
<dbReference type="InterPro" id="IPR022385">
    <property type="entry name" value="Rhs_assc_core"/>
</dbReference>
<dbReference type="Pfam" id="PF25023">
    <property type="entry name" value="TEN_YD-shell"/>
    <property type="match status" value="2"/>
</dbReference>
<dbReference type="PANTHER" id="PTHR32305">
    <property type="match status" value="1"/>
</dbReference>
<evidence type="ECO:0000313" key="8">
    <source>
        <dbReference type="Proteomes" id="UP001199659"/>
    </source>
</evidence>
<proteinExistence type="inferred from homology"/>
<feature type="region of interest" description="Disordered" evidence="3">
    <location>
        <begin position="505"/>
        <end position="525"/>
    </location>
</feature>
<evidence type="ECO:0000259" key="5">
    <source>
        <dbReference type="Pfam" id="PF20148"/>
    </source>
</evidence>
<dbReference type="PANTHER" id="PTHR32305:SF15">
    <property type="entry name" value="PROTEIN RHSA-RELATED"/>
    <property type="match status" value="1"/>
</dbReference>
<dbReference type="Pfam" id="PF20148">
    <property type="entry name" value="DUF6531"/>
    <property type="match status" value="1"/>
</dbReference>
<dbReference type="Proteomes" id="UP001199659">
    <property type="component" value="Chromosome"/>
</dbReference>
<accession>A0ABY3SAR5</accession>
<dbReference type="InterPro" id="IPR056823">
    <property type="entry name" value="TEN-like_YD-shell"/>
</dbReference>
<dbReference type="NCBIfam" id="TIGR03696">
    <property type="entry name" value="Rhs_assc_core"/>
    <property type="match status" value="1"/>
</dbReference>
<feature type="domain" description="Teneurin-like YD-shell" evidence="6">
    <location>
        <begin position="633"/>
        <end position="751"/>
    </location>
</feature>
<dbReference type="Gene3D" id="2.180.10.10">
    <property type="entry name" value="RHS repeat-associated core"/>
    <property type="match status" value="2"/>
</dbReference>
<dbReference type="NCBIfam" id="TIGR01643">
    <property type="entry name" value="YD_repeat_2x"/>
    <property type="match status" value="6"/>
</dbReference>
<dbReference type="InterPro" id="IPR006530">
    <property type="entry name" value="YD"/>
</dbReference>
<organism evidence="7 8">
    <name type="scientific">Pseudocitrobacter corydidari</name>
    <dbReference type="NCBI Taxonomy" id="2891570"/>
    <lineage>
        <taxon>Bacteria</taxon>
        <taxon>Pseudomonadati</taxon>
        <taxon>Pseudomonadota</taxon>
        <taxon>Gammaproteobacteria</taxon>
        <taxon>Enterobacterales</taxon>
        <taxon>Enterobacteriaceae</taxon>
        <taxon>Pseudocitrobacter</taxon>
    </lineage>
</organism>
<feature type="domain" description="DUF6531" evidence="5">
    <location>
        <begin position="46"/>
        <end position="123"/>
    </location>
</feature>